<evidence type="ECO:0008006" key="4">
    <source>
        <dbReference type="Google" id="ProtNLM"/>
    </source>
</evidence>
<evidence type="ECO:0000313" key="2">
    <source>
        <dbReference type="EMBL" id="MBD7962805.1"/>
    </source>
</evidence>
<evidence type="ECO:0000256" key="1">
    <source>
        <dbReference type="SAM" id="MobiDB-lite"/>
    </source>
</evidence>
<dbReference type="EMBL" id="JACSQM010000001">
    <property type="protein sequence ID" value="MBD7962805.1"/>
    <property type="molecule type" value="Genomic_DNA"/>
</dbReference>
<feature type="compositionally biased region" description="Polar residues" evidence="1">
    <location>
        <begin position="13"/>
        <end position="26"/>
    </location>
</feature>
<dbReference type="Proteomes" id="UP000603641">
    <property type="component" value="Unassembled WGS sequence"/>
</dbReference>
<comment type="caution">
    <text evidence="2">The sequence shown here is derived from an EMBL/GenBank/DDBJ whole genome shotgun (WGS) entry which is preliminary data.</text>
</comment>
<reference evidence="2 3" key="1">
    <citation type="submission" date="2020-08" db="EMBL/GenBank/DDBJ databases">
        <title>A Genomic Blueprint of the Chicken Gut Microbiome.</title>
        <authorList>
            <person name="Gilroy R."/>
            <person name="Ravi A."/>
            <person name="Getino M."/>
            <person name="Pursley I."/>
            <person name="Horton D.L."/>
            <person name="Alikhan N.-F."/>
            <person name="Baker D."/>
            <person name="Gharbi K."/>
            <person name="Hall N."/>
            <person name="Watson M."/>
            <person name="Adriaenssens E.M."/>
            <person name="Foster-Nyarko E."/>
            <person name="Jarju S."/>
            <person name="Secka A."/>
            <person name="Antonio M."/>
            <person name="Oren A."/>
            <person name="Chaudhuri R."/>
            <person name="La Ragione R.M."/>
            <person name="Hildebrand F."/>
            <person name="Pallen M.J."/>
        </authorList>
    </citation>
    <scope>NUCLEOTIDE SEQUENCE [LARGE SCALE GENOMIC DNA]</scope>
    <source>
        <strain evidence="2 3">Sa2CUA10</strain>
    </source>
</reference>
<protein>
    <recommendedName>
        <fullName evidence="4">Biofilm-forming protein</fullName>
    </recommendedName>
</protein>
<accession>A0ABR8SH96</accession>
<feature type="compositionally biased region" description="Basic and acidic residues" evidence="1">
    <location>
        <begin position="28"/>
        <end position="42"/>
    </location>
</feature>
<evidence type="ECO:0000313" key="3">
    <source>
        <dbReference type="Proteomes" id="UP000603641"/>
    </source>
</evidence>
<organism evidence="2 3">
    <name type="scientific">Fictibacillus norfolkensis</name>
    <dbReference type="NCBI Taxonomy" id="2762233"/>
    <lineage>
        <taxon>Bacteria</taxon>
        <taxon>Bacillati</taxon>
        <taxon>Bacillota</taxon>
        <taxon>Bacilli</taxon>
        <taxon>Bacillales</taxon>
        <taxon>Fictibacillaceae</taxon>
        <taxon>Fictibacillus</taxon>
    </lineage>
</organism>
<keyword evidence="3" id="KW-1185">Reference proteome</keyword>
<proteinExistence type="predicted"/>
<dbReference type="RefSeq" id="WP_191752102.1">
    <property type="nucleotide sequence ID" value="NZ_JACSQM010000001.1"/>
</dbReference>
<sequence length="49" mass="5657">MTKRKHSWDAAKKNNSTPTESMTNVEFSDEKFSDELPKRDTQSPRSKGK</sequence>
<feature type="region of interest" description="Disordered" evidence="1">
    <location>
        <begin position="1"/>
        <end position="49"/>
    </location>
</feature>
<name>A0ABR8SH96_9BACL</name>
<gene>
    <name evidence="2" type="ORF">H9648_01975</name>
</gene>